<proteinExistence type="predicted"/>
<dbReference type="SUPFAM" id="SSF49854">
    <property type="entry name" value="Spermadhesin, CUB domain"/>
    <property type="match status" value="1"/>
</dbReference>
<gene>
    <name evidence="4" type="ORF">TELCIR_20236</name>
</gene>
<evidence type="ECO:0000313" key="5">
    <source>
        <dbReference type="Proteomes" id="UP000230423"/>
    </source>
</evidence>
<keyword evidence="1" id="KW-1015">Disulfide bond</keyword>
<dbReference type="InterPro" id="IPR000742">
    <property type="entry name" value="EGF"/>
</dbReference>
<dbReference type="OrthoDB" id="5819035at2759"/>
<evidence type="ECO:0000313" key="4">
    <source>
        <dbReference type="EMBL" id="PIO58331.1"/>
    </source>
</evidence>
<evidence type="ECO:0000256" key="1">
    <source>
        <dbReference type="ARBA" id="ARBA00023157"/>
    </source>
</evidence>
<accession>A0A2G9TK42</accession>
<name>A0A2G9TK42_TELCI</name>
<reference evidence="4 5" key="1">
    <citation type="submission" date="2015-09" db="EMBL/GenBank/DDBJ databases">
        <title>Draft genome of the parasitic nematode Teladorsagia circumcincta isolate WARC Sus (inbred).</title>
        <authorList>
            <person name="Mitreva M."/>
        </authorList>
    </citation>
    <scope>NUCLEOTIDE SEQUENCE [LARGE SCALE GENOMIC DNA]</scope>
    <source>
        <strain evidence="4 5">S</strain>
    </source>
</reference>
<dbReference type="Gene3D" id="2.60.120.290">
    <property type="entry name" value="Spermadhesin, CUB domain"/>
    <property type="match status" value="1"/>
</dbReference>
<dbReference type="PROSITE" id="PS00022">
    <property type="entry name" value="EGF_1"/>
    <property type="match status" value="1"/>
</dbReference>
<evidence type="ECO:0000259" key="3">
    <source>
        <dbReference type="PROSITE" id="PS01180"/>
    </source>
</evidence>
<comment type="caution">
    <text evidence="2">Lacks conserved residue(s) required for the propagation of feature annotation.</text>
</comment>
<dbReference type="PROSITE" id="PS01186">
    <property type="entry name" value="EGF_2"/>
    <property type="match status" value="1"/>
</dbReference>
<dbReference type="InterPro" id="IPR035914">
    <property type="entry name" value="Sperma_CUB_dom_sf"/>
</dbReference>
<dbReference type="PROSITE" id="PS01180">
    <property type="entry name" value="CUB"/>
    <property type="match status" value="1"/>
</dbReference>
<dbReference type="AlphaFoldDB" id="A0A2G9TK42"/>
<dbReference type="InterPro" id="IPR000859">
    <property type="entry name" value="CUB_dom"/>
</dbReference>
<dbReference type="EMBL" id="KZ361527">
    <property type="protein sequence ID" value="PIO58331.1"/>
    <property type="molecule type" value="Genomic_DNA"/>
</dbReference>
<protein>
    <recommendedName>
        <fullName evidence="3">CUB domain-containing protein</fullName>
    </recommendedName>
</protein>
<sequence length="169" mass="18854">MYIADRCKSDTSAKCENGGFPHPRDCSKCICPRGYGGDQCNERPPGCGETLQATSNWVTLTDMLDRQLSDGDYTECNYWIESPKGTVIELQIVDYPWGYVSAGCSLAGFEIKSNKNQTATGYRFCTPEVAGWVLRSHTNRLPVMTYSSYLYTLITSVFQYRYVSASPAS</sequence>
<organism evidence="4 5">
    <name type="scientific">Teladorsagia circumcincta</name>
    <name type="common">Brown stomach worm</name>
    <name type="synonym">Ostertagia circumcincta</name>
    <dbReference type="NCBI Taxonomy" id="45464"/>
    <lineage>
        <taxon>Eukaryota</taxon>
        <taxon>Metazoa</taxon>
        <taxon>Ecdysozoa</taxon>
        <taxon>Nematoda</taxon>
        <taxon>Chromadorea</taxon>
        <taxon>Rhabditida</taxon>
        <taxon>Rhabditina</taxon>
        <taxon>Rhabditomorpha</taxon>
        <taxon>Strongyloidea</taxon>
        <taxon>Trichostrongylidae</taxon>
        <taxon>Teladorsagia</taxon>
    </lineage>
</organism>
<dbReference type="Proteomes" id="UP000230423">
    <property type="component" value="Unassembled WGS sequence"/>
</dbReference>
<keyword evidence="5" id="KW-1185">Reference proteome</keyword>
<feature type="domain" description="CUB" evidence="3">
    <location>
        <begin position="47"/>
        <end position="165"/>
    </location>
</feature>
<evidence type="ECO:0000256" key="2">
    <source>
        <dbReference type="PROSITE-ProRule" id="PRU00059"/>
    </source>
</evidence>